<evidence type="ECO:0000313" key="5">
    <source>
        <dbReference type="EMBL" id="CAG7560607.1"/>
    </source>
</evidence>
<feature type="region of interest" description="Disordered" evidence="3">
    <location>
        <begin position="190"/>
        <end position="211"/>
    </location>
</feature>
<feature type="compositionally biased region" description="Polar residues" evidence="3">
    <location>
        <begin position="194"/>
        <end position="211"/>
    </location>
</feature>
<dbReference type="GO" id="GO:0045944">
    <property type="term" value="P:positive regulation of transcription by RNA polymerase II"/>
    <property type="evidence" value="ECO:0007669"/>
    <property type="project" value="TreeGrafter"/>
</dbReference>
<organism evidence="5 6">
    <name type="scientific">Fusarium equiseti</name>
    <name type="common">Fusarium scirpi</name>
    <dbReference type="NCBI Taxonomy" id="61235"/>
    <lineage>
        <taxon>Eukaryota</taxon>
        <taxon>Fungi</taxon>
        <taxon>Dikarya</taxon>
        <taxon>Ascomycota</taxon>
        <taxon>Pezizomycotina</taxon>
        <taxon>Sordariomycetes</taxon>
        <taxon>Hypocreomycetidae</taxon>
        <taxon>Hypocreales</taxon>
        <taxon>Nectriaceae</taxon>
        <taxon>Fusarium</taxon>
        <taxon>Fusarium incarnatum-equiseti species complex</taxon>
    </lineage>
</organism>
<sequence>MSAPSRPTYTKSRYSCAKCKEKRVRCDQRKPGCKRCEEAGYQCPGYVFNLRWSAKNQLQQNPVNSGPRRKASRTNVNQRTGPDDLDRSGETMGVSGPALEPFLLFPPFADLTSLPFPTLDASQFFGTGQEPALPHWPPPGWQSSSDIAVPGGSALSEDSTVINRPSGWEGPGCLDVDWLSIEDQQHGGDMSVGGWSNSQSNEQATPSHVDNPPIQTGQLCNMSTALSEFFFKEVIPLYCAWDSDLNLMRVVAENTWQSSKVLYHTMQSMAAACLTSVIPELSGTAVQERLVALRCLDDDVAETVDSPEAKLLATVLLCHTASWHDPGNLARERYHATQKLVLEWSANATCAQRRPMATFFQTAVDYWGMLLSFFTDISGVSDTLIGPRRSVDQTTLHPFVGIGGQTIRTLMDVGNLVSQYRFRIANMGFITEEDMDFFKRKIQEARCLEKRLLAYEPADISKMEGTGDPRTPLMHLSKVDEAYRCVGLLQIYRVFSDLLAERYTPWDQESIYSVRPPSKTPSKIERDAWLTSLALYTLDLLRDIPFESRSRCIQPLILVAISSELRRAPQDITALGVADEESRRLGQDVIQMAQARNFVKSRLSAYADVLPLRKVGNILELVTSIWAALDEGETDVYWLDICTRKQLNTLIG</sequence>
<dbReference type="PANTHER" id="PTHR37534">
    <property type="entry name" value="TRANSCRIPTIONAL ACTIVATOR PROTEIN UGA3"/>
    <property type="match status" value="1"/>
</dbReference>
<protein>
    <recommendedName>
        <fullName evidence="4">Zn(2)-C6 fungal-type domain-containing protein</fullName>
    </recommendedName>
</protein>
<dbReference type="Proteomes" id="UP000693738">
    <property type="component" value="Unassembled WGS sequence"/>
</dbReference>
<dbReference type="Pfam" id="PF11951">
    <property type="entry name" value="Fungal_trans_2"/>
    <property type="match status" value="1"/>
</dbReference>
<dbReference type="GO" id="GO:0005634">
    <property type="term" value="C:nucleus"/>
    <property type="evidence" value="ECO:0007669"/>
    <property type="project" value="UniProtKB-SubCell"/>
</dbReference>
<evidence type="ECO:0000313" key="6">
    <source>
        <dbReference type="Proteomes" id="UP000693738"/>
    </source>
</evidence>
<dbReference type="AlphaFoldDB" id="A0A8J2IPJ1"/>
<dbReference type="PROSITE" id="PS00463">
    <property type="entry name" value="ZN2_CY6_FUNGAL_1"/>
    <property type="match status" value="1"/>
</dbReference>
<dbReference type="GO" id="GO:0000981">
    <property type="term" value="F:DNA-binding transcription factor activity, RNA polymerase II-specific"/>
    <property type="evidence" value="ECO:0007669"/>
    <property type="project" value="InterPro"/>
</dbReference>
<comment type="caution">
    <text evidence="5">The sequence shown here is derived from an EMBL/GenBank/DDBJ whole genome shotgun (WGS) entry which is preliminary data.</text>
</comment>
<dbReference type="PROSITE" id="PS50048">
    <property type="entry name" value="ZN2_CY6_FUNGAL_2"/>
    <property type="match status" value="1"/>
</dbReference>
<dbReference type="Pfam" id="PF00172">
    <property type="entry name" value="Zn_clus"/>
    <property type="match status" value="1"/>
</dbReference>
<evidence type="ECO:0000256" key="2">
    <source>
        <dbReference type="ARBA" id="ARBA00023242"/>
    </source>
</evidence>
<evidence type="ECO:0000259" key="4">
    <source>
        <dbReference type="PROSITE" id="PS50048"/>
    </source>
</evidence>
<dbReference type="GO" id="GO:0000976">
    <property type="term" value="F:transcription cis-regulatory region binding"/>
    <property type="evidence" value="ECO:0007669"/>
    <property type="project" value="TreeGrafter"/>
</dbReference>
<proteinExistence type="predicted"/>
<dbReference type="PANTHER" id="PTHR37534:SF11">
    <property type="entry name" value="ZN(II)2CYS6 TRANSCRIPTION FACTOR (EUROFUNG)"/>
    <property type="match status" value="1"/>
</dbReference>
<dbReference type="InterPro" id="IPR021858">
    <property type="entry name" value="Fun_TF"/>
</dbReference>
<evidence type="ECO:0000256" key="3">
    <source>
        <dbReference type="SAM" id="MobiDB-lite"/>
    </source>
</evidence>
<evidence type="ECO:0000256" key="1">
    <source>
        <dbReference type="ARBA" id="ARBA00004123"/>
    </source>
</evidence>
<reference evidence="5" key="1">
    <citation type="submission" date="2021-05" db="EMBL/GenBank/DDBJ databases">
        <authorList>
            <person name="Khan N."/>
        </authorList>
    </citation>
    <scope>NUCLEOTIDE SEQUENCE</scope>
</reference>
<name>A0A8J2IPJ1_FUSEQ</name>
<dbReference type="CDD" id="cd00067">
    <property type="entry name" value="GAL4"/>
    <property type="match status" value="1"/>
</dbReference>
<feature type="region of interest" description="Disordered" evidence="3">
    <location>
        <begin position="58"/>
        <end position="93"/>
    </location>
</feature>
<dbReference type="SMART" id="SM00066">
    <property type="entry name" value="GAL4"/>
    <property type="match status" value="1"/>
</dbReference>
<dbReference type="InterPro" id="IPR001138">
    <property type="entry name" value="Zn2Cys6_DnaBD"/>
</dbReference>
<gene>
    <name evidence="5" type="ORF">FEQUK3_LOCUS6395</name>
</gene>
<accession>A0A8J2IPJ1</accession>
<dbReference type="EMBL" id="CAJSTJ010000136">
    <property type="protein sequence ID" value="CAG7560607.1"/>
    <property type="molecule type" value="Genomic_DNA"/>
</dbReference>
<comment type="subcellular location">
    <subcellularLocation>
        <location evidence="1">Nucleus</location>
    </subcellularLocation>
</comment>
<keyword evidence="2" id="KW-0539">Nucleus</keyword>
<feature type="domain" description="Zn(2)-C6 fungal-type" evidence="4">
    <location>
        <begin position="15"/>
        <end position="43"/>
    </location>
</feature>
<dbReference type="GO" id="GO:0008270">
    <property type="term" value="F:zinc ion binding"/>
    <property type="evidence" value="ECO:0007669"/>
    <property type="project" value="InterPro"/>
</dbReference>